<feature type="compositionally biased region" description="Gly residues" evidence="1">
    <location>
        <begin position="112"/>
        <end position="131"/>
    </location>
</feature>
<gene>
    <name evidence="2" type="ORF">DB88DRAFT_470635</name>
</gene>
<dbReference type="EMBL" id="JAODAN010000002">
    <property type="protein sequence ID" value="KAK1926015.1"/>
    <property type="molecule type" value="Genomic_DNA"/>
</dbReference>
<dbReference type="AlphaFoldDB" id="A0AAD9L799"/>
<organism evidence="2 3">
    <name type="scientific">Papiliotrema laurentii</name>
    <name type="common">Cryptococcus laurentii</name>
    <dbReference type="NCBI Taxonomy" id="5418"/>
    <lineage>
        <taxon>Eukaryota</taxon>
        <taxon>Fungi</taxon>
        <taxon>Dikarya</taxon>
        <taxon>Basidiomycota</taxon>
        <taxon>Agaricomycotina</taxon>
        <taxon>Tremellomycetes</taxon>
        <taxon>Tremellales</taxon>
        <taxon>Rhynchogastremaceae</taxon>
        <taxon>Papiliotrema</taxon>
    </lineage>
</organism>
<dbReference type="Proteomes" id="UP001182556">
    <property type="component" value="Unassembled WGS sequence"/>
</dbReference>
<protein>
    <submittedName>
        <fullName evidence="2">Uncharacterized protein</fullName>
    </submittedName>
</protein>
<evidence type="ECO:0000313" key="2">
    <source>
        <dbReference type="EMBL" id="KAK1926015.1"/>
    </source>
</evidence>
<evidence type="ECO:0000256" key="1">
    <source>
        <dbReference type="SAM" id="MobiDB-lite"/>
    </source>
</evidence>
<evidence type="ECO:0000313" key="3">
    <source>
        <dbReference type="Proteomes" id="UP001182556"/>
    </source>
</evidence>
<comment type="caution">
    <text evidence="2">The sequence shown here is derived from an EMBL/GenBank/DDBJ whole genome shotgun (WGS) entry which is preliminary data.</text>
</comment>
<accession>A0AAD9L799</accession>
<keyword evidence="3" id="KW-1185">Reference proteome</keyword>
<proteinExistence type="predicted"/>
<feature type="region of interest" description="Disordered" evidence="1">
    <location>
        <begin position="97"/>
        <end position="131"/>
    </location>
</feature>
<reference evidence="2" key="1">
    <citation type="submission" date="2023-02" db="EMBL/GenBank/DDBJ databases">
        <title>Identification and recombinant expression of a fungal hydrolase from Papiliotrema laurentii that hydrolyzes apple cutin and clears colloidal polyester polyurethane.</title>
        <authorList>
            <consortium name="DOE Joint Genome Institute"/>
            <person name="Roman V.A."/>
            <person name="Bojanowski C."/>
            <person name="Crable B.R."/>
            <person name="Wagner D.N."/>
            <person name="Hung C.S."/>
            <person name="Nadeau L.J."/>
            <person name="Schratz L."/>
            <person name="Haridas S."/>
            <person name="Pangilinan J."/>
            <person name="Lipzen A."/>
            <person name="Na H."/>
            <person name="Yan M."/>
            <person name="Ng V."/>
            <person name="Grigoriev I.V."/>
            <person name="Spatafora J.W."/>
            <person name="Barlow D."/>
            <person name="Biffinger J."/>
            <person name="Kelley-Loughnane N."/>
            <person name="Varaljay V.A."/>
            <person name="Crookes-Goodson W.J."/>
        </authorList>
    </citation>
    <scope>NUCLEOTIDE SEQUENCE</scope>
    <source>
        <strain evidence="2">5307AH</strain>
    </source>
</reference>
<sequence>MHLLDVCVPATSDRVAKGRGHHTRSLLSARVTAVRGGRVKSSSIDPAYAARLGTRAARRSCVGKRARSSRQALMLVIRFWRLCFCLLWPVLGFQDTRQARDQPKCSRPAPRGQGGMEAWGGGGDEGGQGRR</sequence>
<name>A0AAD9L799_PAPLA</name>